<name>A0A9D1F3E8_9FIRM</name>
<gene>
    <name evidence="1" type="ORF">IAB46_03470</name>
</gene>
<dbReference type="Gene3D" id="1.20.120.20">
    <property type="entry name" value="Apolipoprotein"/>
    <property type="match status" value="1"/>
</dbReference>
<reference evidence="1" key="1">
    <citation type="submission" date="2020-10" db="EMBL/GenBank/DDBJ databases">
        <authorList>
            <person name="Gilroy R."/>
        </authorList>
    </citation>
    <scope>NUCLEOTIDE SEQUENCE</scope>
    <source>
        <strain evidence="1">CHK178-757</strain>
    </source>
</reference>
<comment type="caution">
    <text evidence="1">The sequence shown here is derived from an EMBL/GenBank/DDBJ whole genome shotgun (WGS) entry which is preliminary data.</text>
</comment>
<organism evidence="1 2">
    <name type="scientific">Candidatus Scybalocola faecigallinarum</name>
    <dbReference type="NCBI Taxonomy" id="2840941"/>
    <lineage>
        <taxon>Bacteria</taxon>
        <taxon>Bacillati</taxon>
        <taxon>Bacillota</taxon>
        <taxon>Clostridia</taxon>
        <taxon>Lachnospirales</taxon>
        <taxon>Lachnospiraceae</taxon>
        <taxon>Lachnospiraceae incertae sedis</taxon>
        <taxon>Candidatus Scybalocola (ex Gilroy et al. 2021)</taxon>
    </lineage>
</organism>
<dbReference type="Proteomes" id="UP000823927">
    <property type="component" value="Unassembled WGS sequence"/>
</dbReference>
<accession>A0A9D1F3E8</accession>
<sequence>MGILYVNWNRMDQAACGAKQVSRRLQETSEEILFVKNSLKFSGAYSDTLDSRLKQLSHGIAAQSRAAKGVGTLLTKAAKRYRSCENAIAQDSMLGSGKKSIKEVFGDKVIPIPRAFEMTDSGRMYLEFFKKFLGQFGAAGKPLVIWFKTPDDENNIVDNILFVGKGTVGAIGAIAAWMSQGMAADELADYLLGVNLKNIPKDTNFWKALQREFSEYVLENGDDATKAAKVGNRLSVGAKWAGALLDLIGNAADNYSEYESGDISGGRAVAETTTETVIDVGTDAAIGAGLTALLTFFGITSAPAVAVGGGVIAVKWSLDSSFEYLFGSDFSETISDGILDMGEYIWDSASQKWDEFSDYVSDAWDGITDAASDAVDYAFDFADDVKDSIGEAANNVKDGVHSAWNDFSNWVFG</sequence>
<evidence type="ECO:0000313" key="1">
    <source>
        <dbReference type="EMBL" id="HIS46615.1"/>
    </source>
</evidence>
<dbReference type="EMBL" id="DVIT01000013">
    <property type="protein sequence ID" value="HIS46615.1"/>
    <property type="molecule type" value="Genomic_DNA"/>
</dbReference>
<evidence type="ECO:0000313" key="2">
    <source>
        <dbReference type="Proteomes" id="UP000823927"/>
    </source>
</evidence>
<reference evidence="1" key="2">
    <citation type="journal article" date="2021" name="PeerJ">
        <title>Extensive microbial diversity within the chicken gut microbiome revealed by metagenomics and culture.</title>
        <authorList>
            <person name="Gilroy R."/>
            <person name="Ravi A."/>
            <person name="Getino M."/>
            <person name="Pursley I."/>
            <person name="Horton D.L."/>
            <person name="Alikhan N.F."/>
            <person name="Baker D."/>
            <person name="Gharbi K."/>
            <person name="Hall N."/>
            <person name="Watson M."/>
            <person name="Adriaenssens E.M."/>
            <person name="Foster-Nyarko E."/>
            <person name="Jarju S."/>
            <person name="Secka A."/>
            <person name="Antonio M."/>
            <person name="Oren A."/>
            <person name="Chaudhuri R.R."/>
            <person name="La Ragione R."/>
            <person name="Hildebrand F."/>
            <person name="Pallen M.J."/>
        </authorList>
    </citation>
    <scope>NUCLEOTIDE SEQUENCE</scope>
    <source>
        <strain evidence="1">CHK178-757</strain>
    </source>
</reference>
<protein>
    <submittedName>
        <fullName evidence="1">Uncharacterized protein</fullName>
    </submittedName>
</protein>
<dbReference type="AlphaFoldDB" id="A0A9D1F3E8"/>
<proteinExistence type="predicted"/>